<sequence length="85" mass="9825">MFAVLSNIEWDELIFKYSPSSSPTFVGNTVIISIDEQEVNSGFDTNNQNDKKKKCEDDNLKHEVENFIHECEYPAEEEGKCYSVR</sequence>
<protein>
    <submittedName>
        <fullName evidence="1">CLUMA_CG021614, isoform A</fullName>
    </submittedName>
</protein>
<evidence type="ECO:0000313" key="1">
    <source>
        <dbReference type="EMBL" id="CRL08515.1"/>
    </source>
</evidence>
<evidence type="ECO:0000313" key="2">
    <source>
        <dbReference type="Proteomes" id="UP000183832"/>
    </source>
</evidence>
<proteinExistence type="predicted"/>
<keyword evidence="2" id="KW-1185">Reference proteome</keyword>
<dbReference type="EMBL" id="CVRI01000075">
    <property type="protein sequence ID" value="CRL08515.1"/>
    <property type="molecule type" value="Genomic_DNA"/>
</dbReference>
<organism evidence="1 2">
    <name type="scientific">Clunio marinus</name>
    <dbReference type="NCBI Taxonomy" id="568069"/>
    <lineage>
        <taxon>Eukaryota</taxon>
        <taxon>Metazoa</taxon>
        <taxon>Ecdysozoa</taxon>
        <taxon>Arthropoda</taxon>
        <taxon>Hexapoda</taxon>
        <taxon>Insecta</taxon>
        <taxon>Pterygota</taxon>
        <taxon>Neoptera</taxon>
        <taxon>Endopterygota</taxon>
        <taxon>Diptera</taxon>
        <taxon>Nematocera</taxon>
        <taxon>Chironomoidea</taxon>
        <taxon>Chironomidae</taxon>
        <taxon>Clunio</taxon>
    </lineage>
</organism>
<dbReference type="Proteomes" id="UP000183832">
    <property type="component" value="Unassembled WGS sequence"/>
</dbReference>
<gene>
    <name evidence="1" type="ORF">CLUMA_CG021614</name>
</gene>
<accession>A0A1J1J7Y9</accession>
<reference evidence="1 2" key="1">
    <citation type="submission" date="2015-04" db="EMBL/GenBank/DDBJ databases">
        <authorList>
            <person name="Syromyatnikov M.Y."/>
            <person name="Popov V.N."/>
        </authorList>
    </citation>
    <scope>NUCLEOTIDE SEQUENCE [LARGE SCALE GENOMIC DNA]</scope>
</reference>
<dbReference type="AlphaFoldDB" id="A0A1J1J7Y9"/>
<name>A0A1J1J7Y9_9DIPT</name>